<feature type="transmembrane region" description="Helical" evidence="2">
    <location>
        <begin position="42"/>
        <end position="67"/>
    </location>
</feature>
<feature type="region of interest" description="Disordered" evidence="1">
    <location>
        <begin position="246"/>
        <end position="265"/>
    </location>
</feature>
<proteinExistence type="predicted"/>
<dbReference type="Proteomes" id="UP000433406">
    <property type="component" value="Unassembled WGS sequence"/>
</dbReference>
<reference evidence="3 4" key="1">
    <citation type="submission" date="2019-10" db="EMBL/GenBank/DDBJ databases">
        <title>Nocardioides novel species isolated from the excrement of Marmot.</title>
        <authorList>
            <person name="Zhang G."/>
        </authorList>
    </citation>
    <scope>NUCLEOTIDE SEQUENCE [LARGE SCALE GENOMIC DNA]</scope>
    <source>
        <strain evidence="4">zg-579</strain>
    </source>
</reference>
<dbReference type="EMBL" id="WLCI01000016">
    <property type="protein sequence ID" value="MTB96530.1"/>
    <property type="molecule type" value="Genomic_DNA"/>
</dbReference>
<comment type="caution">
    <text evidence="3">The sequence shown here is derived from an EMBL/GenBank/DDBJ whole genome shotgun (WGS) entry which is preliminary data.</text>
</comment>
<feature type="transmembrane region" description="Helical" evidence="2">
    <location>
        <begin position="278"/>
        <end position="307"/>
    </location>
</feature>
<evidence type="ECO:0000313" key="3">
    <source>
        <dbReference type="EMBL" id="MTB96530.1"/>
    </source>
</evidence>
<feature type="region of interest" description="Disordered" evidence="1">
    <location>
        <begin position="385"/>
        <end position="414"/>
    </location>
</feature>
<feature type="transmembrane region" description="Helical" evidence="2">
    <location>
        <begin position="135"/>
        <end position="157"/>
    </location>
</feature>
<dbReference type="RefSeq" id="WP_154616395.1">
    <property type="nucleotide sequence ID" value="NZ_CP053660.1"/>
</dbReference>
<name>A0A6I3JEF5_9ACTN</name>
<sequence>MSGATAPSQHPPGPAAYPLRVDATPDEHPSRWLWLVKWLLAIPHYIVLALLWPAFAVTTFIAFWCILVTGRYPAGIFSLNVGIMRWSWRVAYYSYGALGTDRYPPFTLAERPDYPAHLDVTRPERLSRGLVLVKWWLLVIPQALVVGVLVGGTTYAVSDDVTSQPTPGLLPLLVLFVAVALLFSGRYPRGLFDLVLGINRWVLRVSAYSSLMTDAYPPFRLDQGGIDPGTRAAEIAAVPAHAAHAAPAVEEPDGPGSAPVAPGRRAAAPAHPWGAGRLVTVVVGSLLMLLSLVLLAAATIVLAGGAARDDDGYLMSSTETFDSPGHAIVFPDVDIEAGADEAGVLDRLLGDLRVDARSAGAGAVFVGIGPTRDVEDYLDGVARSVVRDDDSDGDGDGPQLDDRDGGAPRGAPGQESFWAASAAGTGPRRLTWKPADGDWTLVVMRKDGASPVRTEVSVGAQLPFLGSSIVEDAVGVLLLTSVVVALVGLVLLWLALRRRREDPRPGHDTASP</sequence>
<keyword evidence="2" id="KW-0812">Transmembrane</keyword>
<dbReference type="AlphaFoldDB" id="A0A6I3JEF5"/>
<accession>A0A6I3JEF5</accession>
<gene>
    <name evidence="3" type="ORF">GGQ22_15755</name>
</gene>
<dbReference type="Pfam" id="PF14333">
    <property type="entry name" value="DUF4389"/>
    <property type="match status" value="2"/>
</dbReference>
<feature type="transmembrane region" description="Helical" evidence="2">
    <location>
        <begin position="473"/>
        <end position="496"/>
    </location>
</feature>
<feature type="transmembrane region" description="Helical" evidence="2">
    <location>
        <begin position="169"/>
        <end position="187"/>
    </location>
</feature>
<keyword evidence="2" id="KW-0472">Membrane</keyword>
<keyword evidence="4" id="KW-1185">Reference proteome</keyword>
<organism evidence="3 4">
    <name type="scientific">Nocardioides marmotae</name>
    <dbReference type="NCBI Taxonomy" id="2663857"/>
    <lineage>
        <taxon>Bacteria</taxon>
        <taxon>Bacillati</taxon>
        <taxon>Actinomycetota</taxon>
        <taxon>Actinomycetes</taxon>
        <taxon>Propionibacteriales</taxon>
        <taxon>Nocardioidaceae</taxon>
        <taxon>Nocardioides</taxon>
    </lineage>
</organism>
<evidence type="ECO:0000256" key="1">
    <source>
        <dbReference type="SAM" id="MobiDB-lite"/>
    </source>
</evidence>
<dbReference type="InterPro" id="IPR025498">
    <property type="entry name" value="DUF4389"/>
</dbReference>
<keyword evidence="2" id="KW-1133">Transmembrane helix</keyword>
<protein>
    <submittedName>
        <fullName evidence="3">DUF4389 domain-containing protein</fullName>
    </submittedName>
</protein>
<evidence type="ECO:0000256" key="2">
    <source>
        <dbReference type="SAM" id="Phobius"/>
    </source>
</evidence>
<evidence type="ECO:0000313" key="4">
    <source>
        <dbReference type="Proteomes" id="UP000433406"/>
    </source>
</evidence>